<dbReference type="Pfam" id="PF16177">
    <property type="entry name" value="ACAS_N"/>
    <property type="match status" value="1"/>
</dbReference>
<dbReference type="AlphaFoldDB" id="A0A518DP47"/>
<dbReference type="Proteomes" id="UP000317648">
    <property type="component" value="Chromosome"/>
</dbReference>
<evidence type="ECO:0000256" key="1">
    <source>
        <dbReference type="ARBA" id="ARBA00006432"/>
    </source>
</evidence>
<dbReference type="InterPro" id="IPR025110">
    <property type="entry name" value="AMP-bd_C"/>
</dbReference>
<reference evidence="6 7" key="1">
    <citation type="submission" date="2019-02" db="EMBL/GenBank/DDBJ databases">
        <title>Deep-cultivation of Planctomycetes and their phenomic and genomic characterization uncovers novel biology.</title>
        <authorList>
            <person name="Wiegand S."/>
            <person name="Jogler M."/>
            <person name="Boedeker C."/>
            <person name="Pinto D."/>
            <person name="Vollmers J."/>
            <person name="Rivas-Marin E."/>
            <person name="Kohn T."/>
            <person name="Peeters S.H."/>
            <person name="Heuer A."/>
            <person name="Rast P."/>
            <person name="Oberbeckmann S."/>
            <person name="Bunk B."/>
            <person name="Jeske O."/>
            <person name="Meyerdierks A."/>
            <person name="Storesund J.E."/>
            <person name="Kallscheuer N."/>
            <person name="Luecker S."/>
            <person name="Lage O.M."/>
            <person name="Pohl T."/>
            <person name="Merkel B.J."/>
            <person name="Hornburger P."/>
            <person name="Mueller R.-W."/>
            <person name="Bruemmer F."/>
            <person name="Labrenz M."/>
            <person name="Spormann A.M."/>
            <person name="Op den Camp H."/>
            <person name="Overmann J."/>
            <person name="Amann R."/>
            <person name="Jetten M.S.M."/>
            <person name="Mascher T."/>
            <person name="Medema M.H."/>
            <person name="Devos D.P."/>
            <person name="Kaster A.-K."/>
            <person name="Ovreas L."/>
            <person name="Rohde M."/>
            <person name="Galperin M.Y."/>
            <person name="Jogler C."/>
        </authorList>
    </citation>
    <scope>NUCLEOTIDE SEQUENCE [LARGE SCALE GENOMIC DNA]</scope>
    <source>
        <strain evidence="6 7">Pla85_3_4</strain>
    </source>
</reference>
<evidence type="ECO:0000256" key="2">
    <source>
        <dbReference type="SAM" id="MobiDB-lite"/>
    </source>
</evidence>
<evidence type="ECO:0000259" key="4">
    <source>
        <dbReference type="Pfam" id="PF13193"/>
    </source>
</evidence>
<dbReference type="SUPFAM" id="SSF56801">
    <property type="entry name" value="Acetyl-CoA synthetase-like"/>
    <property type="match status" value="1"/>
</dbReference>
<proteinExistence type="inferred from homology"/>
<dbReference type="InterPro" id="IPR032387">
    <property type="entry name" value="ACAS_N"/>
</dbReference>
<dbReference type="Gene3D" id="3.40.50.12780">
    <property type="entry name" value="N-terminal domain of ligase-like"/>
    <property type="match status" value="1"/>
</dbReference>
<feature type="region of interest" description="Disordered" evidence="2">
    <location>
        <begin position="1"/>
        <end position="20"/>
    </location>
</feature>
<dbReference type="InterPro" id="IPR045851">
    <property type="entry name" value="AMP-bd_C_sf"/>
</dbReference>
<dbReference type="PROSITE" id="PS00455">
    <property type="entry name" value="AMP_BINDING"/>
    <property type="match status" value="1"/>
</dbReference>
<evidence type="ECO:0000313" key="7">
    <source>
        <dbReference type="Proteomes" id="UP000317648"/>
    </source>
</evidence>
<dbReference type="Gene3D" id="3.30.300.30">
    <property type="match status" value="1"/>
</dbReference>
<comment type="similarity">
    <text evidence="1">Belongs to the ATP-dependent AMP-binding enzyme family.</text>
</comment>
<gene>
    <name evidence="6" type="primary">acs</name>
    <name evidence="6" type="ORF">Pla8534_13890</name>
</gene>
<dbReference type="EMBL" id="CP036433">
    <property type="protein sequence ID" value="QDU93609.1"/>
    <property type="molecule type" value="Genomic_DNA"/>
</dbReference>
<dbReference type="GO" id="GO:0003987">
    <property type="term" value="F:acetate-CoA ligase activity"/>
    <property type="evidence" value="ECO:0007669"/>
    <property type="project" value="UniProtKB-EC"/>
</dbReference>
<feature type="domain" description="AMP-binding enzyme C-terminal" evidence="4">
    <location>
        <begin position="538"/>
        <end position="617"/>
    </location>
</feature>
<dbReference type="EC" id="6.2.1.1" evidence="6"/>
<dbReference type="KEGG" id="lcre:Pla8534_13890"/>
<dbReference type="PANTHER" id="PTHR44378">
    <property type="entry name" value="ACYL-ACTIVATING ENZYME 17, PEROXISOMAL-RELATED"/>
    <property type="match status" value="1"/>
</dbReference>
<protein>
    <submittedName>
        <fullName evidence="6">Acetyl-coenzyme A synthetase</fullName>
        <ecNumber evidence="6">6.2.1.1</ecNumber>
    </submittedName>
</protein>
<name>A0A518DP47_9BACT</name>
<dbReference type="InterPro" id="IPR000873">
    <property type="entry name" value="AMP-dep_synth/lig_dom"/>
</dbReference>
<feature type="domain" description="Acetyl-coenzyme A synthetase N-terminal" evidence="5">
    <location>
        <begin position="42"/>
        <end position="99"/>
    </location>
</feature>
<evidence type="ECO:0000259" key="3">
    <source>
        <dbReference type="Pfam" id="PF00501"/>
    </source>
</evidence>
<dbReference type="InterPro" id="IPR042099">
    <property type="entry name" value="ANL_N_sf"/>
</dbReference>
<dbReference type="OrthoDB" id="9757771at2"/>
<dbReference type="RefSeq" id="WP_145050590.1">
    <property type="nucleotide sequence ID" value="NZ_CP036433.1"/>
</dbReference>
<dbReference type="InterPro" id="IPR020845">
    <property type="entry name" value="AMP-binding_CS"/>
</dbReference>
<dbReference type="Pfam" id="PF00501">
    <property type="entry name" value="AMP-binding"/>
    <property type="match status" value="1"/>
</dbReference>
<organism evidence="6 7">
    <name type="scientific">Lignipirellula cremea</name>
    <dbReference type="NCBI Taxonomy" id="2528010"/>
    <lineage>
        <taxon>Bacteria</taxon>
        <taxon>Pseudomonadati</taxon>
        <taxon>Planctomycetota</taxon>
        <taxon>Planctomycetia</taxon>
        <taxon>Pirellulales</taxon>
        <taxon>Pirellulaceae</taxon>
        <taxon>Lignipirellula</taxon>
    </lineage>
</organism>
<keyword evidence="6" id="KW-0436">Ligase</keyword>
<evidence type="ECO:0000313" key="6">
    <source>
        <dbReference type="EMBL" id="QDU93609.1"/>
    </source>
</evidence>
<accession>A0A518DP47</accession>
<evidence type="ECO:0000259" key="5">
    <source>
        <dbReference type="Pfam" id="PF16177"/>
    </source>
</evidence>
<feature type="domain" description="AMP-dependent synthetase/ligase" evidence="3">
    <location>
        <begin position="103"/>
        <end position="468"/>
    </location>
</feature>
<dbReference type="PANTHER" id="PTHR44378:SF2">
    <property type="entry name" value="ACYL-ACTIVATING ENZYME 17, PEROXISOMAL-RELATED"/>
    <property type="match status" value="1"/>
</dbReference>
<keyword evidence="7" id="KW-1185">Reference proteome</keyword>
<sequence length="633" mass="68062">MTNEPADPTADNTASDTWRPTPEMIAASSLAWLMQRAGVADYAALHRWSVEQPAAFWQATVELLGIPFRQPYTELLNLDQGVEQPRWFAGAQMNIVDSCFTAPADSPAIVQQVEGGSLQTVSVGELQSLTGRVTRGLLRRGCQPGDAYAILMPMTIECVAIYLGLIQAGCVVVSIADSFQPQEIRTRLRISSAVGIFTQTHLARGSRRFPLYENAIAAEGPPAIVLPAATPGSMPPLTPGDLLREQDTSWDDFLGDETTADAGDVAAVAADPSTMINILFSSGTTGDPKAIPWSHTTPIKCGADGRFHQNIQPGDVVVWPTNIGWMMGPWLIFASLMNRATMGLFVGSPLGPEFCRFVQDARTTMLGVVPSLVKTWRTGDCVQGLDWSTIKNFSSTGECSRVDDMVWLMQQAGGKPVVEYCGGTEIGGGYVACALVEPCRAGVFNSPTLGIDLVLLNEQGEPADEGEVFLVPPSIGFSTSLLNRDHHATYYADTPTGPQGQTLRRHGDQMIRLADGWQAQGRADDTMNLGGIKVGSAEIERVLQTTPGVQEAAAVAVAPGGGPSQLVIYAVASSVPPGGAAELMQQMQQRIKTELNPLFKIHDLVLVDVMPRTASNKLMRRVLRDQYVNTSRP</sequence>
<dbReference type="Pfam" id="PF13193">
    <property type="entry name" value="AMP-binding_C"/>
    <property type="match status" value="1"/>
</dbReference>